<evidence type="ECO:0000259" key="1">
    <source>
        <dbReference type="Pfam" id="PF01370"/>
    </source>
</evidence>
<protein>
    <submittedName>
        <fullName evidence="2">NADH dehydrogenase</fullName>
    </submittedName>
</protein>
<dbReference type="RefSeq" id="WP_159965236.1">
    <property type="nucleotide sequence ID" value="NZ_APKE01000020.1"/>
</dbReference>
<gene>
    <name evidence="2" type="ORF">PMES_01665</name>
</gene>
<dbReference type="AlphaFoldDB" id="A0A921NUU4"/>
<dbReference type="SUPFAM" id="SSF51735">
    <property type="entry name" value="NAD(P)-binding Rossmann-fold domains"/>
    <property type="match status" value="1"/>
</dbReference>
<evidence type="ECO:0000313" key="2">
    <source>
        <dbReference type="EMBL" id="KAF0675910.1"/>
    </source>
</evidence>
<dbReference type="FunFam" id="3.40.50.720:FF:000702">
    <property type="entry name" value="NADH dehydrogenase (Ubiquinone)"/>
    <property type="match status" value="1"/>
</dbReference>
<reference evidence="2" key="1">
    <citation type="submission" date="2013-03" db="EMBL/GenBank/DDBJ databases">
        <title>Genome Sequence of the Profundibacterium mesophilum strain KAUST100406-0324T from Red Sea, a novel genus in the family Rhodobacteraceae.</title>
        <authorList>
            <person name="Essack M."/>
            <person name="Alam I."/>
            <person name="Lafi F."/>
            <person name="Alawi W."/>
            <person name="Kamanu F."/>
            <person name="Al-Suwailem A."/>
            <person name="Lee O.O."/>
            <person name="Xu Y."/>
            <person name="Bajic V."/>
            <person name="Qian P.-Y."/>
            <person name="Archer J."/>
        </authorList>
    </citation>
    <scope>NUCLEOTIDE SEQUENCE</scope>
    <source>
        <strain evidence="2">KAUST100406-0324</strain>
    </source>
</reference>
<evidence type="ECO:0000313" key="3">
    <source>
        <dbReference type="Proteomes" id="UP000698242"/>
    </source>
</evidence>
<dbReference type="InterPro" id="IPR001509">
    <property type="entry name" value="Epimerase_deHydtase"/>
</dbReference>
<dbReference type="Gene3D" id="3.40.50.720">
    <property type="entry name" value="NAD(P)-binding Rossmann-like Domain"/>
    <property type="match status" value="1"/>
</dbReference>
<dbReference type="PANTHER" id="PTHR12126:SF11">
    <property type="entry name" value="NADH DEHYDROGENASE [UBIQUINONE] 1 ALPHA SUBCOMPLEX SUBUNIT 9, MITOCHONDRIAL"/>
    <property type="match status" value="1"/>
</dbReference>
<name>A0A921NUU4_9RHOB</name>
<sequence>MSKLVTIYGGSGFLGRNIARRMARAGWRVRVAVRRPNDAQFVRTYGVVGQVEPILCNIRDTASVRAAMRGADAVVNCVGILAEGGKQGFEAVQREGAARVAELAAELGIGRLVQISAIGADEQSDSAYARSKAQGEKAVLEAFPDAVILRPSIIFGPGDSFFNRFGAMSRTMPIIPLVGAQTRFQPVFVDDVAAAAETALRDSSVSGVYELGGPEVDTFRGLMRRMLAVTGRRRAVIGLPFWLGGIMGASFDLLKTLSGGLIAGPITRDQVRNLRRDNVVSPGARGLEDLGITPMAMGAILPEYLWRFRRDGQYADIMKSAKNLRGE</sequence>
<organism evidence="2 3">
    <name type="scientific">Profundibacterium mesophilum KAUST100406-0324</name>
    <dbReference type="NCBI Taxonomy" id="1037889"/>
    <lineage>
        <taxon>Bacteria</taxon>
        <taxon>Pseudomonadati</taxon>
        <taxon>Pseudomonadota</taxon>
        <taxon>Alphaproteobacteria</taxon>
        <taxon>Rhodobacterales</taxon>
        <taxon>Roseobacteraceae</taxon>
        <taxon>Profundibacterium</taxon>
    </lineage>
</organism>
<comment type="caution">
    <text evidence="2">The sequence shown here is derived from an EMBL/GenBank/DDBJ whole genome shotgun (WGS) entry which is preliminary data.</text>
</comment>
<dbReference type="InterPro" id="IPR036291">
    <property type="entry name" value="NAD(P)-bd_dom_sf"/>
</dbReference>
<dbReference type="PANTHER" id="PTHR12126">
    <property type="entry name" value="NADH-UBIQUINONE OXIDOREDUCTASE 39 KDA SUBUNIT-RELATED"/>
    <property type="match status" value="1"/>
</dbReference>
<dbReference type="Pfam" id="PF01370">
    <property type="entry name" value="Epimerase"/>
    <property type="match status" value="1"/>
</dbReference>
<dbReference type="EMBL" id="APKE01000020">
    <property type="protein sequence ID" value="KAF0675910.1"/>
    <property type="molecule type" value="Genomic_DNA"/>
</dbReference>
<dbReference type="OrthoDB" id="9776313at2"/>
<feature type="domain" description="NAD-dependent epimerase/dehydratase" evidence="1">
    <location>
        <begin position="5"/>
        <end position="212"/>
    </location>
</feature>
<dbReference type="InterPro" id="IPR051207">
    <property type="entry name" value="ComplexI_NDUFA9_subunit"/>
</dbReference>
<proteinExistence type="predicted"/>
<dbReference type="CDD" id="cd05271">
    <property type="entry name" value="NDUFA9_like_SDR_a"/>
    <property type="match status" value="1"/>
</dbReference>
<accession>A0A921NUU4</accession>
<dbReference type="Proteomes" id="UP000698242">
    <property type="component" value="Unassembled WGS sequence"/>
</dbReference>
<dbReference type="GO" id="GO:0044877">
    <property type="term" value="F:protein-containing complex binding"/>
    <property type="evidence" value="ECO:0007669"/>
    <property type="project" value="TreeGrafter"/>
</dbReference>
<keyword evidence="3" id="KW-1185">Reference proteome</keyword>